<reference evidence="6 8" key="2">
    <citation type="submission" date="2019-07" db="EMBL/GenBank/DDBJ databases">
        <title>Genomic Encyclopedia of Type Strains, Phase I: the one thousand microbial genomes (KMG-I) project.</title>
        <authorList>
            <person name="Kyrpides N."/>
        </authorList>
    </citation>
    <scope>NUCLEOTIDE SEQUENCE [LARGE SCALE GENOMIC DNA]</scope>
    <source>
        <strain evidence="6 8">DSM 17909</strain>
    </source>
</reference>
<keyword evidence="8" id="KW-1185">Reference proteome</keyword>
<accession>A0A068QPT5</accession>
<organism evidence="5 7">
    <name type="scientific">Xenorhabdus doucetiae</name>
    <dbReference type="NCBI Taxonomy" id="351671"/>
    <lineage>
        <taxon>Bacteria</taxon>
        <taxon>Pseudomonadati</taxon>
        <taxon>Pseudomonadota</taxon>
        <taxon>Gammaproteobacteria</taxon>
        <taxon>Enterobacterales</taxon>
        <taxon>Morganellaceae</taxon>
        <taxon>Xenorhabdus</taxon>
    </lineage>
</organism>
<dbReference type="STRING" id="351671.XDD1_0943"/>
<dbReference type="GO" id="GO:0006412">
    <property type="term" value="P:translation"/>
    <property type="evidence" value="ECO:0007669"/>
    <property type="project" value="InterPro"/>
</dbReference>
<dbReference type="Proteomes" id="UP000032721">
    <property type="component" value="Chromosome"/>
</dbReference>
<evidence type="ECO:0000313" key="8">
    <source>
        <dbReference type="Proteomes" id="UP000324170"/>
    </source>
</evidence>
<comment type="function">
    <text evidence="1">Although this protein associates with the 30S subunit of the ribosome it is not considered to be a bona fide ribosomal protein.</text>
</comment>
<evidence type="ECO:0000256" key="3">
    <source>
        <dbReference type="ARBA" id="ARBA00018210"/>
    </source>
</evidence>
<evidence type="ECO:0000313" key="5">
    <source>
        <dbReference type="EMBL" id="CDG16646.1"/>
    </source>
</evidence>
<gene>
    <name evidence="6" type="ORF">LY16_01485</name>
    <name evidence="5" type="ORF">XDD1_0943</name>
</gene>
<reference evidence="5 7" key="1">
    <citation type="submission" date="2013-07" db="EMBL/GenBank/DDBJ databases">
        <authorList>
            <person name="Genoscope - CEA"/>
        </authorList>
    </citation>
    <scope>NUCLEOTIDE SEQUENCE [LARGE SCALE GENOMIC DNA]</scope>
    <source>
        <strain evidence="5">FRM16</strain>
        <strain evidence="7">FRM16 / DSM 17909</strain>
    </source>
</reference>
<dbReference type="InterPro" id="IPR012607">
    <property type="entry name" value="SRA-like"/>
</dbReference>
<name>A0A068QPT5_9GAMM</name>
<dbReference type="KEGG" id="xdo:XDD1_0943"/>
<evidence type="ECO:0000313" key="6">
    <source>
        <dbReference type="EMBL" id="TYP08827.1"/>
    </source>
</evidence>
<dbReference type="OrthoDB" id="6455670at2"/>
<dbReference type="Proteomes" id="UP000324170">
    <property type="component" value="Unassembled WGS sequence"/>
</dbReference>
<evidence type="ECO:0000256" key="2">
    <source>
        <dbReference type="ARBA" id="ARBA00005929"/>
    </source>
</evidence>
<dbReference type="AlphaFoldDB" id="A0A068QPT5"/>
<evidence type="ECO:0000313" key="7">
    <source>
        <dbReference type="Proteomes" id="UP000032721"/>
    </source>
</evidence>
<dbReference type="NCBIfam" id="NF007473">
    <property type="entry name" value="PRK10057.1"/>
    <property type="match status" value="1"/>
</dbReference>
<dbReference type="EMBL" id="FO704550">
    <property type="protein sequence ID" value="CDG16646.1"/>
    <property type="molecule type" value="Genomic_DNA"/>
</dbReference>
<evidence type="ECO:0000256" key="4">
    <source>
        <dbReference type="ARBA" id="ARBA00029685"/>
    </source>
</evidence>
<sequence>MLSNRAARRLLGLPYKLSHSKRRVTISLLNLASSDSTHQVPEPLSHSSFVAMKRDAVSGKVTYHAGNAFYPEHTKTHQ</sequence>
<proteinExistence type="inferred from homology"/>
<comment type="similarity">
    <text evidence="2">Belongs to the SRA family.</text>
</comment>
<dbReference type="EMBL" id="VNHN01000019">
    <property type="protein sequence ID" value="TYP08827.1"/>
    <property type="molecule type" value="Genomic_DNA"/>
</dbReference>
<evidence type="ECO:0000256" key="1">
    <source>
        <dbReference type="ARBA" id="ARBA00004057"/>
    </source>
</evidence>
<dbReference type="RefSeq" id="WP_071827242.1">
    <property type="nucleotide sequence ID" value="NZ_CAWMED010000001.1"/>
</dbReference>
<dbReference type="HOGENOM" id="CLU_2684907_0_0_6"/>
<protein>
    <recommendedName>
        <fullName evidence="3">Stationary-phase-induced ribosome-associated protein</fullName>
    </recommendedName>
    <alternativeName>
        <fullName evidence="4">30S ribosomal protein S22</fullName>
    </alternativeName>
</protein>